<comment type="cofactor">
    <cofactor evidence="3">
        <name>(R)-lipoate</name>
        <dbReference type="ChEBI" id="CHEBI:83088"/>
    </cofactor>
    <text evidence="3">Binds 1 lipoyl cofactor covalently.</text>
</comment>
<dbReference type="NCBIfam" id="NF002270">
    <property type="entry name" value="PRK01202.1"/>
    <property type="match status" value="1"/>
</dbReference>
<evidence type="ECO:0000313" key="5">
    <source>
        <dbReference type="EMBL" id="GAA4234848.1"/>
    </source>
</evidence>
<gene>
    <name evidence="3 5" type="primary">gcvH</name>
    <name evidence="5" type="ORF">GCM10022291_15270</name>
</gene>
<dbReference type="PANTHER" id="PTHR11715">
    <property type="entry name" value="GLYCINE CLEAVAGE SYSTEM H PROTEIN"/>
    <property type="match status" value="1"/>
</dbReference>
<organism evidence="5 6">
    <name type="scientific">Postechiella marina</name>
    <dbReference type="NCBI Taxonomy" id="943941"/>
    <lineage>
        <taxon>Bacteria</taxon>
        <taxon>Pseudomonadati</taxon>
        <taxon>Bacteroidota</taxon>
        <taxon>Flavobacteriia</taxon>
        <taxon>Flavobacteriales</taxon>
        <taxon>Flavobacteriaceae</taxon>
        <taxon>Postechiella</taxon>
    </lineage>
</organism>
<dbReference type="RefSeq" id="WP_344787557.1">
    <property type="nucleotide sequence ID" value="NZ_BAABCA010000003.1"/>
</dbReference>
<dbReference type="InterPro" id="IPR000089">
    <property type="entry name" value="Biotin_lipoyl"/>
</dbReference>
<feature type="modified residue" description="N6-lipoyllysine" evidence="3">
    <location>
        <position position="63"/>
    </location>
</feature>
<sequence length="126" mass="13831">MNIPSELKYTKDHEWVSVDADIATIGITDFAQSELGDIVYVEVETLDETLEADEIFGTVEAVKTVSDLFLPLSGEIIEFNEGLEDEPETVNSDPYGAGWMIKVKISNPEQVEGLMSADDYKALIGA</sequence>
<dbReference type="CDD" id="cd06848">
    <property type="entry name" value="GCS_H"/>
    <property type="match status" value="1"/>
</dbReference>
<keyword evidence="2 3" id="KW-0450">Lipoyl</keyword>
<evidence type="ECO:0000313" key="6">
    <source>
        <dbReference type="Proteomes" id="UP001501496"/>
    </source>
</evidence>
<dbReference type="PROSITE" id="PS50968">
    <property type="entry name" value="BIOTINYL_LIPOYL"/>
    <property type="match status" value="1"/>
</dbReference>
<dbReference type="Gene3D" id="2.40.50.100">
    <property type="match status" value="1"/>
</dbReference>
<comment type="similarity">
    <text evidence="1 3">Belongs to the GcvH family.</text>
</comment>
<protein>
    <recommendedName>
        <fullName evidence="3">Glycine cleavage system H protein</fullName>
    </recommendedName>
</protein>
<evidence type="ECO:0000256" key="1">
    <source>
        <dbReference type="ARBA" id="ARBA00009249"/>
    </source>
</evidence>
<dbReference type="InterPro" id="IPR017453">
    <property type="entry name" value="GCV_H_sub"/>
</dbReference>
<dbReference type="InterPro" id="IPR002930">
    <property type="entry name" value="GCV_H"/>
</dbReference>
<comment type="function">
    <text evidence="3">The glycine cleavage system catalyzes the degradation of glycine. The H protein shuttles the methylamine group of glycine from the P protein to the T protein.</text>
</comment>
<evidence type="ECO:0000259" key="4">
    <source>
        <dbReference type="PROSITE" id="PS50968"/>
    </source>
</evidence>
<dbReference type="InterPro" id="IPR011053">
    <property type="entry name" value="Single_hybrid_motif"/>
</dbReference>
<reference evidence="6" key="1">
    <citation type="journal article" date="2019" name="Int. J. Syst. Evol. Microbiol.">
        <title>The Global Catalogue of Microorganisms (GCM) 10K type strain sequencing project: providing services to taxonomists for standard genome sequencing and annotation.</title>
        <authorList>
            <consortium name="The Broad Institute Genomics Platform"/>
            <consortium name="The Broad Institute Genome Sequencing Center for Infectious Disease"/>
            <person name="Wu L."/>
            <person name="Ma J."/>
        </authorList>
    </citation>
    <scope>NUCLEOTIDE SEQUENCE [LARGE SCALE GENOMIC DNA]</scope>
    <source>
        <strain evidence="6">JCM 17630</strain>
    </source>
</reference>
<dbReference type="InterPro" id="IPR003016">
    <property type="entry name" value="2-oxoA_DH_lipoyl-BS"/>
</dbReference>
<dbReference type="Proteomes" id="UP001501496">
    <property type="component" value="Unassembled WGS sequence"/>
</dbReference>
<feature type="domain" description="Lipoyl-binding" evidence="4">
    <location>
        <begin position="22"/>
        <end position="104"/>
    </location>
</feature>
<name>A0ABP8C709_9FLAO</name>
<dbReference type="PROSITE" id="PS00189">
    <property type="entry name" value="LIPOYL"/>
    <property type="match status" value="1"/>
</dbReference>
<dbReference type="EMBL" id="BAABCA010000003">
    <property type="protein sequence ID" value="GAA4234848.1"/>
    <property type="molecule type" value="Genomic_DNA"/>
</dbReference>
<dbReference type="Pfam" id="PF01597">
    <property type="entry name" value="GCV_H"/>
    <property type="match status" value="1"/>
</dbReference>
<comment type="subunit">
    <text evidence="3">The glycine cleavage system is composed of four proteins: P, T, L and H.</text>
</comment>
<proteinExistence type="inferred from homology"/>
<dbReference type="HAMAP" id="MF_00272">
    <property type="entry name" value="GcvH"/>
    <property type="match status" value="1"/>
</dbReference>
<dbReference type="PANTHER" id="PTHR11715:SF3">
    <property type="entry name" value="GLYCINE CLEAVAGE SYSTEM H PROTEIN-RELATED"/>
    <property type="match status" value="1"/>
</dbReference>
<accession>A0ABP8C709</accession>
<dbReference type="SUPFAM" id="SSF51230">
    <property type="entry name" value="Single hybrid motif"/>
    <property type="match status" value="1"/>
</dbReference>
<dbReference type="InterPro" id="IPR033753">
    <property type="entry name" value="GCV_H/Fam206"/>
</dbReference>
<dbReference type="NCBIfam" id="TIGR00527">
    <property type="entry name" value="gcvH"/>
    <property type="match status" value="1"/>
</dbReference>
<keyword evidence="6" id="KW-1185">Reference proteome</keyword>
<evidence type="ECO:0000256" key="2">
    <source>
        <dbReference type="ARBA" id="ARBA00022823"/>
    </source>
</evidence>
<comment type="caution">
    <text evidence="5">The sequence shown here is derived from an EMBL/GenBank/DDBJ whole genome shotgun (WGS) entry which is preliminary data.</text>
</comment>
<evidence type="ECO:0000256" key="3">
    <source>
        <dbReference type="HAMAP-Rule" id="MF_00272"/>
    </source>
</evidence>